<dbReference type="InterPro" id="IPR002562">
    <property type="entry name" value="3'-5'_exonuclease_dom"/>
</dbReference>
<evidence type="ECO:0000259" key="1">
    <source>
        <dbReference type="SMART" id="SM00474"/>
    </source>
</evidence>
<protein>
    <submittedName>
        <fullName evidence="2">3'-5' exonuclease domain-containing protein 2</fullName>
    </submittedName>
</protein>
<sequence>MDTQQFFDENKLLLTKEEINLLPAISYEGEIVLVRSDEELDLAVNELKKNSVLGFDTETRPRFTKGAMHLPSLIQLATDKKVYIIQLKHIGNTEKLAELLSDEQIIKAGVAIHEDYRSLARLFPLESNGLVDLAKLANQKGMKAQGLRTISANLLGYKISKGAQCSNWAADTLNHSQILYAATDAWLGLILYNQLALLADSPNYQPETPKKKKKKKFRFFNKKNMEKETIEEIKD</sequence>
<dbReference type="Proteomes" id="UP001058120">
    <property type="component" value="Chromosome"/>
</dbReference>
<accession>A0ABY5Y4C5</accession>
<organism evidence="2 3">
    <name type="scientific">Taurinivorans muris</name>
    <dbReference type="NCBI Taxonomy" id="2787751"/>
    <lineage>
        <taxon>Bacteria</taxon>
        <taxon>Pseudomonadati</taxon>
        <taxon>Thermodesulfobacteriota</taxon>
        <taxon>Desulfovibrionia</taxon>
        <taxon>Desulfovibrionales</taxon>
        <taxon>Desulfovibrionaceae</taxon>
        <taxon>Taurinivorans</taxon>
    </lineage>
</organism>
<dbReference type="GO" id="GO:0004527">
    <property type="term" value="F:exonuclease activity"/>
    <property type="evidence" value="ECO:0007669"/>
    <property type="project" value="UniProtKB-KW"/>
</dbReference>
<dbReference type="SMART" id="SM00474">
    <property type="entry name" value="35EXOc"/>
    <property type="match status" value="1"/>
</dbReference>
<dbReference type="EMBL" id="CP065938">
    <property type="protein sequence ID" value="UWX06547.1"/>
    <property type="molecule type" value="Genomic_DNA"/>
</dbReference>
<dbReference type="SUPFAM" id="SSF53098">
    <property type="entry name" value="Ribonuclease H-like"/>
    <property type="match status" value="1"/>
</dbReference>
<gene>
    <name evidence="2" type="ORF">JBF11_04365</name>
</gene>
<keyword evidence="2" id="KW-0378">Hydrolase</keyword>
<dbReference type="Pfam" id="PF01612">
    <property type="entry name" value="DNA_pol_A_exo1"/>
    <property type="match status" value="1"/>
</dbReference>
<keyword evidence="3" id="KW-1185">Reference proteome</keyword>
<dbReference type="InterPro" id="IPR052408">
    <property type="entry name" value="Exonuclease_MUT-7-like"/>
</dbReference>
<proteinExistence type="predicted"/>
<feature type="domain" description="3'-5' exonuclease" evidence="1">
    <location>
        <begin position="31"/>
        <end position="200"/>
    </location>
</feature>
<dbReference type="PANTHER" id="PTHR47765">
    <property type="entry name" value="3'-5' EXONUCLEASE DOMAIN-CONTAINING PROTEIN"/>
    <property type="match status" value="1"/>
</dbReference>
<dbReference type="PANTHER" id="PTHR47765:SF2">
    <property type="entry name" value="EXONUCLEASE MUT-7 HOMOLOG"/>
    <property type="match status" value="1"/>
</dbReference>
<evidence type="ECO:0000313" key="2">
    <source>
        <dbReference type="EMBL" id="UWX06547.1"/>
    </source>
</evidence>
<keyword evidence="2" id="KW-0269">Exonuclease</keyword>
<keyword evidence="2" id="KW-0540">Nuclease</keyword>
<name>A0ABY5Y4C5_9BACT</name>
<dbReference type="Gene3D" id="3.30.420.10">
    <property type="entry name" value="Ribonuclease H-like superfamily/Ribonuclease H"/>
    <property type="match status" value="1"/>
</dbReference>
<evidence type="ECO:0000313" key="3">
    <source>
        <dbReference type="Proteomes" id="UP001058120"/>
    </source>
</evidence>
<dbReference type="InterPro" id="IPR036397">
    <property type="entry name" value="RNaseH_sf"/>
</dbReference>
<reference evidence="2" key="1">
    <citation type="submission" date="2020-12" db="EMBL/GenBank/DDBJ databases">
        <title>Taurinivorans muris gen. nov., sp. nov., fundamental and realized metabolic niche of a ubiquitous sulfidogenic bacterium in the murine intestine.</title>
        <authorList>
            <person name="Ye H."/>
            <person name="Hanson B.T."/>
            <person name="Loy A."/>
        </authorList>
    </citation>
    <scope>NUCLEOTIDE SEQUENCE</scope>
    <source>
        <strain evidence="2">LT0009</strain>
    </source>
</reference>
<dbReference type="RefSeq" id="WP_334316159.1">
    <property type="nucleotide sequence ID" value="NZ_CP065938.1"/>
</dbReference>
<dbReference type="CDD" id="cd06141">
    <property type="entry name" value="WRN_exo"/>
    <property type="match status" value="1"/>
</dbReference>
<dbReference type="InterPro" id="IPR012337">
    <property type="entry name" value="RNaseH-like_sf"/>
</dbReference>